<dbReference type="EMBL" id="KC246854">
    <property type="protein sequence ID" value="AHF25827.1"/>
    <property type="molecule type" value="Genomic_DNA"/>
</dbReference>
<dbReference type="Gene3D" id="2.30.30.40">
    <property type="entry name" value="SH3 Domains"/>
    <property type="match status" value="1"/>
</dbReference>
<evidence type="ECO:0000259" key="1">
    <source>
        <dbReference type="SMART" id="SM00287"/>
    </source>
</evidence>
<proteinExistence type="predicted"/>
<sequence length="243" mass="26920">MLQILKYIVTIFPNFDVLETIRMKRSQLTVVLILAALMIAMTALPAHADYLPEMPGCPAPIPWWEVCPPKVYTRTRVVTRTVETMIESIDAEGYCYTAIKRVNVRSQPSIYATKVQTIRSAGTEFKVSARVKNSSGEIWYAVLLANSTLGYIRSDLLNTDHVILLGDPYAYEEEEDTKAVAASESASDVLNIVKGDGAQQPEVTPQVIYVTPAPDSQPTPTPIIVYVTPEPEVTPQVIYVTQD</sequence>
<feature type="domain" description="SH3b" evidence="1">
    <location>
        <begin position="91"/>
        <end position="160"/>
    </location>
</feature>
<dbReference type="SMART" id="SM00287">
    <property type="entry name" value="SH3b"/>
    <property type="match status" value="1"/>
</dbReference>
<dbReference type="AlphaFoldDB" id="W0FSE9"/>
<protein>
    <recommendedName>
        <fullName evidence="1">SH3b domain-containing protein</fullName>
    </recommendedName>
</protein>
<reference evidence="2" key="1">
    <citation type="journal article" date="2013" name="PLoS ONE">
        <title>Metagenomic insights into the carbohydrate-active enzymes carried by the microorganisms adhering to solid digesta in the rumen of cows.</title>
        <authorList>
            <person name="Wang L."/>
            <person name="Hatem A."/>
            <person name="Catalyurek U.V."/>
            <person name="Morrison M."/>
            <person name="Yu Z."/>
        </authorList>
    </citation>
    <scope>NUCLEOTIDE SEQUENCE</scope>
</reference>
<evidence type="ECO:0000313" key="2">
    <source>
        <dbReference type="EMBL" id="AHF25827.1"/>
    </source>
</evidence>
<dbReference type="Pfam" id="PF08239">
    <property type="entry name" value="SH3_3"/>
    <property type="match status" value="1"/>
</dbReference>
<name>W0FSE9_9BACT</name>
<accession>W0FSE9</accession>
<organism evidence="2">
    <name type="scientific">uncultured bacterium Contigcl_1149</name>
    <dbReference type="NCBI Taxonomy" id="1393644"/>
    <lineage>
        <taxon>Bacteria</taxon>
        <taxon>environmental samples</taxon>
    </lineage>
</organism>
<dbReference type="InterPro" id="IPR003646">
    <property type="entry name" value="SH3-like_bac-type"/>
</dbReference>